<dbReference type="Proteomes" id="UP000242519">
    <property type="component" value="Unassembled WGS sequence"/>
</dbReference>
<gene>
    <name evidence="7" type="ORF">B2J93_6521</name>
</gene>
<dbReference type="Pfam" id="PF01544">
    <property type="entry name" value="CorA"/>
    <property type="match status" value="1"/>
</dbReference>
<evidence type="ECO:0000256" key="3">
    <source>
        <dbReference type="ARBA" id="ARBA00022989"/>
    </source>
</evidence>
<dbReference type="GO" id="GO:0046873">
    <property type="term" value="F:metal ion transmembrane transporter activity"/>
    <property type="evidence" value="ECO:0007669"/>
    <property type="project" value="InterPro"/>
</dbReference>
<feature type="compositionally biased region" description="Acidic residues" evidence="5">
    <location>
        <begin position="1"/>
        <end position="11"/>
    </location>
</feature>
<feature type="transmembrane region" description="Helical" evidence="6">
    <location>
        <begin position="1305"/>
        <end position="1326"/>
    </location>
</feature>
<feature type="transmembrane region" description="Helical" evidence="6">
    <location>
        <begin position="1268"/>
        <end position="1293"/>
    </location>
</feature>
<dbReference type="STRING" id="503106.A0A218YZ15"/>
<evidence type="ECO:0000313" key="7">
    <source>
        <dbReference type="EMBL" id="OWP01047.1"/>
    </source>
</evidence>
<evidence type="ECO:0000256" key="5">
    <source>
        <dbReference type="SAM" id="MobiDB-lite"/>
    </source>
</evidence>
<evidence type="ECO:0000313" key="8">
    <source>
        <dbReference type="Proteomes" id="UP000242519"/>
    </source>
</evidence>
<evidence type="ECO:0000256" key="4">
    <source>
        <dbReference type="ARBA" id="ARBA00023136"/>
    </source>
</evidence>
<feature type="compositionally biased region" description="Polar residues" evidence="5">
    <location>
        <begin position="98"/>
        <end position="110"/>
    </location>
</feature>
<dbReference type="InterPro" id="IPR045863">
    <property type="entry name" value="CorA_TM1_TM2"/>
</dbReference>
<evidence type="ECO:0008006" key="9">
    <source>
        <dbReference type="Google" id="ProtNLM"/>
    </source>
</evidence>
<dbReference type="EMBL" id="MZNU01000297">
    <property type="protein sequence ID" value="OWP01047.1"/>
    <property type="molecule type" value="Genomic_DNA"/>
</dbReference>
<feature type="region of interest" description="Disordered" evidence="5">
    <location>
        <begin position="444"/>
        <end position="474"/>
    </location>
</feature>
<sequence length="1385" mass="158138">MAAYYDSEDELDLRIERGRDQPRASRPRPFPPVRFASPVADSSNEERRRRGPQFPIPRPPSRVGPNYFGYGNRRTESPSPMEKAQREDGLESAETGKTPGQPSSSLQDATSDIEPSRRPNRAFSEDSWNDENIISTPRYSGRSDDEEFRDDRVRRGRDQPERQYRRSSSPLRSRRGSGPYDNMYPSPLYHDHHPSASRPAQSRRSNYYDEYGIDIQDQRARYPYRPGPNIYPERRYRPAAREVPSRAASAYEESDNDLDVGIRRDYGNLSTVIYPEHRYHPSSRPYYYPPESGHLPPGLDRARNRRKRTLSQEPVVINNRLYNDYEEDRVEAFPSTRIYRSRSRSPKAPSAAAPVIVNNRIYNDIEVDSRDEDEEYRGLVPNLHTRNRTRPQNRVMLPPSVAPTVINSRMYRDHEDDDFDGLATRLGEPDASFIPQAYSFSLSRHSKSLPGTESEISSISDISEKNDAPKQEISKKSVESGKILHVLRSQYVGEGVIGRSHSVQLTLMPEPVPSSLKGTSPVFRWVHFEDKTMDLEHFEVSHSVEEAREGLLIFEQNNSLGISGLTALERSSISKLLSRVKRGYDKPLQTSTRTRIRYMVPSFLQDTLSEEQRPKIPRARTVSWMCIPYFCLEKYSTAAGLRASSHPMRTLLQARFALTRKERDMKQAVQGLGNTPPEHCYYIAQIWFLIIDDSLIVSCARPSMASLQGDAITALPIPKDANTPTLSPNILVSTKSALLWALPLDQCQSWFAFASHFLEYWPLQAEITYLGKTVVASDWPRVLLLAKKSTVRLEVDFRPPAKIESVRGVLSEDPILEQSTEKGVEEPASNSKAPDPATRSSPLLRPKDHEKNRKKRRGSSEQHKEQFHVFTWINSKNATHSVSPGITATNVDYILPGFEPQGLEDDLTEIDNYLSTEIHLSHRLIYDSCPVKTRVELYQVLSLERKAALEEKGGTLEIRAYEAIVDVANAAERLFQFFLPSDFQGPTVRKYWGGIYRLVKATKSGRFSERNTTEVLAWLDLINRSTVPFAQLFSQMPIAERPGNPIPEVFTTAWLHLVLGLASCPKDMRLFDIQMTTCLELLEQGIKRAIASATKMELPDYAVFPPFEFAWLIAFQLSRENSSSFDISDTYLEYLKLLQSDIEANPLDRNHQDRVVCLKQEIEVISDTLDVQQYVLRQAKRGFGASRIGAREDAEYPSQHPVQRPSPYSRSREVPPIEPGAVQSIIIQDHSALVENRIRGFREMREIASELGDWNIQKIDSNKDRQEAAIYAFTIVTIIFLPLSTVAGIMGMNTRDVRDMPFSQWVYWATALPLTALVIAVCLAWAGELNNFWEGFRKLWERSPKDYATILERYEVMGRRARYNQPEILRPRRSNTLYGTQVGNV</sequence>
<evidence type="ECO:0000256" key="2">
    <source>
        <dbReference type="ARBA" id="ARBA00022692"/>
    </source>
</evidence>
<dbReference type="SUPFAM" id="SSF144083">
    <property type="entry name" value="Magnesium transport protein CorA, transmembrane region"/>
    <property type="match status" value="1"/>
</dbReference>
<feature type="region of interest" description="Disordered" evidence="5">
    <location>
        <begin position="1"/>
        <end position="203"/>
    </location>
</feature>
<name>A0A218YZ15_9HELO</name>
<protein>
    <recommendedName>
        <fullName evidence="9">Mg2+ transporter</fullName>
    </recommendedName>
</protein>
<dbReference type="Gene3D" id="1.20.58.340">
    <property type="entry name" value="Magnesium transport protein CorA, transmembrane region"/>
    <property type="match status" value="1"/>
</dbReference>
<keyword evidence="3 6" id="KW-1133">Transmembrane helix</keyword>
<keyword evidence="2 6" id="KW-0812">Transmembrane</keyword>
<reference evidence="7 8" key="1">
    <citation type="submission" date="2017-04" db="EMBL/GenBank/DDBJ databases">
        <title>Draft genome sequence of Marssonina coronaria NL1: causal agent of apple blotch.</title>
        <authorList>
            <person name="Cheng Q."/>
        </authorList>
    </citation>
    <scope>NUCLEOTIDE SEQUENCE [LARGE SCALE GENOMIC DNA]</scope>
    <source>
        <strain evidence="7 8">NL1</strain>
    </source>
</reference>
<feature type="compositionally biased region" description="Basic and acidic residues" evidence="5">
    <location>
        <begin position="462"/>
        <end position="474"/>
    </location>
</feature>
<dbReference type="InParanoid" id="A0A218YZ15"/>
<organism evidence="7 8">
    <name type="scientific">Diplocarpon coronariae</name>
    <dbReference type="NCBI Taxonomy" id="2795749"/>
    <lineage>
        <taxon>Eukaryota</taxon>
        <taxon>Fungi</taxon>
        <taxon>Dikarya</taxon>
        <taxon>Ascomycota</taxon>
        <taxon>Pezizomycotina</taxon>
        <taxon>Leotiomycetes</taxon>
        <taxon>Helotiales</taxon>
        <taxon>Drepanopezizaceae</taxon>
        <taxon>Diplocarpon</taxon>
    </lineage>
</organism>
<feature type="region of interest" description="Disordered" evidence="5">
    <location>
        <begin position="814"/>
        <end position="864"/>
    </location>
</feature>
<proteinExistence type="predicted"/>
<dbReference type="GO" id="GO:0016020">
    <property type="term" value="C:membrane"/>
    <property type="evidence" value="ECO:0007669"/>
    <property type="project" value="UniProtKB-SubCell"/>
</dbReference>
<keyword evidence="8" id="KW-1185">Reference proteome</keyword>
<comment type="subcellular location">
    <subcellularLocation>
        <location evidence="1">Membrane</location>
        <topology evidence="1">Multi-pass membrane protein</topology>
    </subcellularLocation>
</comment>
<feature type="compositionally biased region" description="Basic and acidic residues" evidence="5">
    <location>
        <begin position="12"/>
        <end position="23"/>
    </location>
</feature>
<dbReference type="OrthoDB" id="5286874at2759"/>
<feature type="compositionally biased region" description="Basic and acidic residues" evidence="5">
    <location>
        <begin position="149"/>
        <end position="164"/>
    </location>
</feature>
<evidence type="ECO:0000256" key="6">
    <source>
        <dbReference type="SAM" id="Phobius"/>
    </source>
</evidence>
<feature type="region of interest" description="Disordered" evidence="5">
    <location>
        <begin position="1194"/>
        <end position="1214"/>
    </location>
</feature>
<keyword evidence="4 6" id="KW-0472">Membrane</keyword>
<feature type="compositionally biased region" description="Low complexity" evidence="5">
    <location>
        <begin position="166"/>
        <end position="179"/>
    </location>
</feature>
<dbReference type="InterPro" id="IPR002523">
    <property type="entry name" value="MgTranspt_CorA/ZnTranspt_ZntB"/>
</dbReference>
<accession>A0A218YZ15</accession>
<evidence type="ECO:0000256" key="1">
    <source>
        <dbReference type="ARBA" id="ARBA00004141"/>
    </source>
</evidence>
<comment type="caution">
    <text evidence="7">The sequence shown here is derived from an EMBL/GenBank/DDBJ whole genome shotgun (WGS) entry which is preliminary data.</text>
</comment>